<reference evidence="2 3" key="1">
    <citation type="submission" date="2016-10" db="EMBL/GenBank/DDBJ databases">
        <authorList>
            <person name="de Groot N.N."/>
        </authorList>
    </citation>
    <scope>NUCLEOTIDE SEQUENCE [LARGE SCALE GENOMIC DNA]</scope>
    <source>
        <strain evidence="2 3">DSM 22489</strain>
    </source>
</reference>
<dbReference type="AlphaFoldDB" id="A0A1H5WPV2"/>
<organism evidence="2 3">
    <name type="scientific">Bryocella elongata</name>
    <dbReference type="NCBI Taxonomy" id="863522"/>
    <lineage>
        <taxon>Bacteria</taxon>
        <taxon>Pseudomonadati</taxon>
        <taxon>Acidobacteriota</taxon>
        <taxon>Terriglobia</taxon>
        <taxon>Terriglobales</taxon>
        <taxon>Acidobacteriaceae</taxon>
        <taxon>Bryocella</taxon>
    </lineage>
</organism>
<dbReference type="PROSITE" id="PS51747">
    <property type="entry name" value="CYT_DCMP_DEAMINASES_2"/>
    <property type="match status" value="1"/>
</dbReference>
<dbReference type="SUPFAM" id="SSF53927">
    <property type="entry name" value="Cytidine deaminase-like"/>
    <property type="match status" value="1"/>
</dbReference>
<dbReference type="PANTHER" id="PTHR11079:SF179">
    <property type="entry name" value="TRNA(ADENINE(34)) DEAMINASE, CHLOROPLASTIC"/>
    <property type="match status" value="1"/>
</dbReference>
<accession>A0A1H5WPV2</accession>
<dbReference type="RefSeq" id="WP_103932583.1">
    <property type="nucleotide sequence ID" value="NZ_FNVA01000002.1"/>
</dbReference>
<gene>
    <name evidence="2" type="ORF">SAMN05421819_1686</name>
</gene>
<protein>
    <submittedName>
        <fullName evidence="2">Diaminohydroxyphosphoribosylaminopyrimidine deaminase</fullName>
    </submittedName>
</protein>
<dbReference type="OrthoDB" id="9800865at2"/>
<evidence type="ECO:0000313" key="2">
    <source>
        <dbReference type="EMBL" id="SEG01378.1"/>
    </source>
</evidence>
<sequence length="528" mass="59950">MPKDTKSKRVEDLLCSLHYLNSGESGRFTVSSRRPPISPEEREFRNELLAAGVITETRHGSLALTQEGVDEAVAIMNARSLEEQLQVTFPENREGVMKELDYWVRRQQEGQPGSIHWEQVGGRIAHLRHLEQRFAEAERTQAQNLPRPTTETIASSEELLPADEAIRLLQTQLNDEVESLRHDDVRVETWKRLTLKIVRRAFGERSQNAKHYAVTMSYARQADEEKQAWHVQHIRDKKTMLQAFIKELEVIPPVRPHSMVSDEDFAKMALEEARKSKNEDDRPHPKVGCVVVKDGRVLARAHRGEFEACHAEYAALEKKLKDETLAGCTVYATLEPCTGRNSPKVPCADRLIARRVARVVIGVLDPNPEIRGNGVLKLQAAGIAVTLFPPALANELLELNRDFIRSFTQPSAGILKAKEDRAIQEKRKLYKLISKINCIQCKFAFPPGPQEAVFNGALISQINRDIDAIRDDLVDLLDLPEAKAVIDLRIPSAPYEGASWLWLEATWREYFQPLQELFIQVKVEVLHD</sequence>
<keyword evidence="3" id="KW-1185">Reference proteome</keyword>
<dbReference type="GO" id="GO:0003824">
    <property type="term" value="F:catalytic activity"/>
    <property type="evidence" value="ECO:0007669"/>
    <property type="project" value="InterPro"/>
</dbReference>
<dbReference type="Proteomes" id="UP000236728">
    <property type="component" value="Unassembled WGS sequence"/>
</dbReference>
<dbReference type="Gene3D" id="3.40.140.10">
    <property type="entry name" value="Cytidine Deaminase, domain 2"/>
    <property type="match status" value="1"/>
</dbReference>
<proteinExistence type="predicted"/>
<dbReference type="PANTHER" id="PTHR11079">
    <property type="entry name" value="CYTOSINE DEAMINASE FAMILY MEMBER"/>
    <property type="match status" value="1"/>
</dbReference>
<dbReference type="EMBL" id="FNVA01000002">
    <property type="protein sequence ID" value="SEG01378.1"/>
    <property type="molecule type" value="Genomic_DNA"/>
</dbReference>
<feature type="domain" description="CMP/dCMP-type deaminase" evidence="1">
    <location>
        <begin position="260"/>
        <end position="386"/>
    </location>
</feature>
<name>A0A1H5WPV2_9BACT</name>
<evidence type="ECO:0000313" key="3">
    <source>
        <dbReference type="Proteomes" id="UP000236728"/>
    </source>
</evidence>
<dbReference type="InterPro" id="IPR002125">
    <property type="entry name" value="CMP_dCMP_dom"/>
</dbReference>
<evidence type="ECO:0000259" key="1">
    <source>
        <dbReference type="PROSITE" id="PS51747"/>
    </source>
</evidence>
<dbReference type="Pfam" id="PF00383">
    <property type="entry name" value="dCMP_cyt_deam_1"/>
    <property type="match status" value="1"/>
</dbReference>
<dbReference type="InterPro" id="IPR016193">
    <property type="entry name" value="Cytidine_deaminase-like"/>
</dbReference>